<evidence type="ECO:0000313" key="13">
    <source>
        <dbReference type="EMBL" id="MBL1100574.1"/>
    </source>
</evidence>
<evidence type="ECO:0000256" key="5">
    <source>
        <dbReference type="ARBA" id="ARBA00022553"/>
    </source>
</evidence>
<dbReference type="InterPro" id="IPR036736">
    <property type="entry name" value="ACP-like_sf"/>
</dbReference>
<dbReference type="RefSeq" id="WP_201879216.1">
    <property type="nucleotide sequence ID" value="NZ_JAERRF010000020.1"/>
</dbReference>
<evidence type="ECO:0000256" key="1">
    <source>
        <dbReference type="ARBA" id="ARBA00004496"/>
    </source>
</evidence>
<dbReference type="Gene3D" id="1.10.1240.100">
    <property type="match status" value="1"/>
</dbReference>
<dbReference type="InterPro" id="IPR029063">
    <property type="entry name" value="SAM-dependent_MTases_sf"/>
</dbReference>
<dbReference type="SMART" id="SM00823">
    <property type="entry name" value="PKS_PP"/>
    <property type="match status" value="2"/>
</dbReference>
<dbReference type="EMBL" id="JAERRF010000020">
    <property type="protein sequence ID" value="MBL1100574.1"/>
    <property type="molecule type" value="Genomic_DNA"/>
</dbReference>
<dbReference type="PROSITE" id="PS52004">
    <property type="entry name" value="KS3_2"/>
    <property type="match status" value="1"/>
</dbReference>
<dbReference type="Pfam" id="PF00109">
    <property type="entry name" value="ketoacyl-synt"/>
    <property type="match status" value="1"/>
</dbReference>
<keyword evidence="14" id="KW-1185">Reference proteome</keyword>
<dbReference type="Pfam" id="PF02801">
    <property type="entry name" value="Ketoacyl-synt_C"/>
    <property type="match status" value="1"/>
</dbReference>
<dbReference type="PROSITE" id="PS50075">
    <property type="entry name" value="CARRIER"/>
    <property type="match status" value="2"/>
</dbReference>
<protein>
    <submittedName>
        <fullName evidence="13">Methyltransferase</fullName>
    </submittedName>
</protein>
<dbReference type="Pfam" id="PF00550">
    <property type="entry name" value="PP-binding"/>
    <property type="match status" value="2"/>
</dbReference>
<dbReference type="InterPro" id="IPR020841">
    <property type="entry name" value="PKS_Beta-ketoAc_synthase_dom"/>
</dbReference>
<comment type="caution">
    <text evidence="13">The sequence shown here is derived from an EMBL/GenBank/DDBJ whole genome shotgun (WGS) entry which is preliminary data.</text>
</comment>
<dbReference type="GO" id="GO:0008168">
    <property type="term" value="F:methyltransferase activity"/>
    <property type="evidence" value="ECO:0007669"/>
    <property type="project" value="UniProtKB-KW"/>
</dbReference>
<dbReference type="InterPro" id="IPR006162">
    <property type="entry name" value="Ppantetheine_attach_site"/>
</dbReference>
<evidence type="ECO:0000256" key="3">
    <source>
        <dbReference type="ARBA" id="ARBA00022450"/>
    </source>
</evidence>
<dbReference type="CDD" id="cd00833">
    <property type="entry name" value="PKS"/>
    <property type="match status" value="1"/>
</dbReference>
<dbReference type="InterPro" id="IPR050091">
    <property type="entry name" value="PKS_NRPS_Biosynth_Enz"/>
</dbReference>
<dbReference type="SUPFAM" id="SSF53901">
    <property type="entry name" value="Thiolase-like"/>
    <property type="match status" value="1"/>
</dbReference>
<feature type="domain" description="Carrier" evidence="11">
    <location>
        <begin position="1156"/>
        <end position="1231"/>
    </location>
</feature>
<evidence type="ECO:0000259" key="12">
    <source>
        <dbReference type="PROSITE" id="PS52004"/>
    </source>
</evidence>
<dbReference type="InterPro" id="IPR020806">
    <property type="entry name" value="PKS_PP-bd"/>
</dbReference>
<dbReference type="PANTHER" id="PTHR43775:SF37">
    <property type="entry name" value="SI:DKEY-61P9.11"/>
    <property type="match status" value="1"/>
</dbReference>
<feature type="region of interest" description="Disordered" evidence="10">
    <location>
        <begin position="1116"/>
        <end position="1159"/>
    </location>
</feature>
<keyword evidence="3" id="KW-0596">Phosphopantetheine</keyword>
<dbReference type="Pfam" id="PF22336">
    <property type="entry name" value="RhiE-like_linker"/>
    <property type="match status" value="1"/>
</dbReference>
<feature type="domain" description="Ketosynthase family 3 (KS3)" evidence="12">
    <location>
        <begin position="108"/>
        <end position="521"/>
    </location>
</feature>
<dbReference type="InterPro" id="IPR009081">
    <property type="entry name" value="PP-bd_ACP"/>
</dbReference>
<dbReference type="Gene3D" id="1.10.1200.10">
    <property type="entry name" value="ACP-like"/>
    <property type="match status" value="2"/>
</dbReference>
<dbReference type="Proteomes" id="UP000634229">
    <property type="component" value="Unassembled WGS sequence"/>
</dbReference>
<dbReference type="SUPFAM" id="SSF47336">
    <property type="entry name" value="ACP-like"/>
    <property type="match status" value="2"/>
</dbReference>
<feature type="compositionally biased region" description="Low complexity" evidence="10">
    <location>
        <begin position="1116"/>
        <end position="1128"/>
    </location>
</feature>
<dbReference type="CDD" id="cd02440">
    <property type="entry name" value="AdoMet_MTases"/>
    <property type="match status" value="1"/>
</dbReference>
<dbReference type="InterPro" id="IPR054514">
    <property type="entry name" value="RhiE-like_linker"/>
</dbReference>
<evidence type="ECO:0000259" key="11">
    <source>
        <dbReference type="PROSITE" id="PS50075"/>
    </source>
</evidence>
<sequence>MSVVKDSLEEIVIRVLGPSREELAGATLQDLGLNSVNAVLLVEEINSRFDHDFPTSLVFEFGDIGALAAHIEARLTSAAPTTRTAPAASTATAAPARTAPAVSYAPLQDDVAIVGMSCRAAGANGPEELWDVVRNGQDCLAEMTDPGWIGLFREHFPGAALPRYGAMADTDAFDAAFFRISPREAAGMDPAQRLLLEESYRALEDAALDPGALRGRQVAVVIGSTGLPPQADYSAHATMGADSSIMAARLAYHLDTSGPALALDTACSSSLVALDIARRMLQSGEAELALAGGVQVFSHPGFFVAMESLGTTSPTRRCSPFDQAADGMLLGEGVGVLVLKRLADAVRDRDRILGVIRGSGTNQDGRTAGITAPSYLAQSRLMQDVYRRNGIEPTDIQYVEAHGTGTKLGDPVEIHGLTDAFTAFTDRTAFCAIGSVKANIGHTTGAAGVLGVIKVLLALRHRTLPPAANFRQANQHINFAGSAVRVTTEPAPWPRNASGSRLAAVSAFGYSGTNAHLVIEEYAEPEPPAVPAPPRRPQLIPLSARDETQLHATATALVAELRSRGLTDRDLTDVAWTLQIGREAMEERLAVIAGSMAECIERLAAFADGGETGVPGLFRGRVPDPERTGVPAEDGYGVGVDELAAGWCEGRPVDWARLHTGTRPRRLRLPGHSFERTRFPRRTDFTGWGAAASAAVSTAAVAPQTSPSAAQPAAAPAVPSVLAELDTATAAFLRANPDSTSLTAAGRVQETAGRMQELCRHMLLATFQRMGVFTAPCQRYREGELASRLEVVSEHAILFGALLGILTDAGFLRVDGEELVTTDVIEAAAVHTDEAALERRREELAAAHPEGKGFLNLVATCLDAYPDVLAGRRKAQEVLFAGGSFDAVGDVYHSDQDTNSLIATLVAEYVRVRLERDPQATVSILEVGAGTGSTSARVLPALDPYASRVRYVYTDISRSFTQFGSRQYGTTYPFTEFAPLDVERPPAEQDFTPETFDLVLANNVLHATSRIDRSLTHIRQALRPGGLFVLMEATLAQDAYTLTFGLTSGWWTFEDDCRLPGSPLLTAPMWRITLEHNGFGGVRALSLLPFREDQAPESVILAEKTAGAPADASAAAPACAPVPAPDKAVGAASAPDDTPGETPAPEATGEASPESAAPGGIEGMVAAAWQDVLGLRSIAPDDDFQRLGGDSILATQIISRLKNHFPVELDLGSLFEARTVADMARLVEGELVERIDELPEETVVSLLA</sequence>
<dbReference type="InterPro" id="IPR016039">
    <property type="entry name" value="Thiolase-like"/>
</dbReference>
<dbReference type="PROSITE" id="PS00606">
    <property type="entry name" value="KS3_1"/>
    <property type="match status" value="1"/>
</dbReference>
<dbReference type="InterPro" id="IPR018201">
    <property type="entry name" value="Ketoacyl_synth_AS"/>
</dbReference>
<reference evidence="13 14" key="1">
    <citation type="submission" date="2021-01" db="EMBL/GenBank/DDBJ databases">
        <title>WGS of actinomycetes isolated from Thailand.</title>
        <authorList>
            <person name="Thawai C."/>
        </authorList>
    </citation>
    <scope>NUCLEOTIDE SEQUENCE [LARGE SCALE GENOMIC DNA]</scope>
    <source>
        <strain evidence="13 14">CA1R205</strain>
    </source>
</reference>
<keyword evidence="4" id="KW-0963">Cytoplasm</keyword>
<evidence type="ECO:0000256" key="6">
    <source>
        <dbReference type="ARBA" id="ARBA00022679"/>
    </source>
</evidence>
<proteinExistence type="predicted"/>
<evidence type="ECO:0000313" key="14">
    <source>
        <dbReference type="Proteomes" id="UP000634229"/>
    </source>
</evidence>
<evidence type="ECO:0000256" key="2">
    <source>
        <dbReference type="ARBA" id="ARBA00004792"/>
    </source>
</evidence>
<organism evidence="13 14">
    <name type="scientific">Streptomyces coffeae</name>
    <dbReference type="NCBI Taxonomy" id="621382"/>
    <lineage>
        <taxon>Bacteria</taxon>
        <taxon>Bacillati</taxon>
        <taxon>Actinomycetota</taxon>
        <taxon>Actinomycetes</taxon>
        <taxon>Kitasatosporales</taxon>
        <taxon>Streptomycetaceae</taxon>
        <taxon>Streptomyces</taxon>
    </lineage>
</organism>
<keyword evidence="13" id="KW-0489">Methyltransferase</keyword>
<name>A0ABS1NKW4_9ACTN</name>
<dbReference type="SUPFAM" id="SSF53335">
    <property type="entry name" value="S-adenosyl-L-methionine-dependent methyltransferases"/>
    <property type="match status" value="1"/>
</dbReference>
<dbReference type="GO" id="GO:0032259">
    <property type="term" value="P:methylation"/>
    <property type="evidence" value="ECO:0007669"/>
    <property type="project" value="UniProtKB-KW"/>
</dbReference>
<dbReference type="InterPro" id="IPR013217">
    <property type="entry name" value="Methyltransf_12"/>
</dbReference>
<evidence type="ECO:0000256" key="7">
    <source>
        <dbReference type="ARBA" id="ARBA00022737"/>
    </source>
</evidence>
<dbReference type="Pfam" id="PF08242">
    <property type="entry name" value="Methyltransf_12"/>
    <property type="match status" value="1"/>
</dbReference>
<accession>A0ABS1NKW4</accession>
<evidence type="ECO:0000256" key="4">
    <source>
        <dbReference type="ARBA" id="ARBA00022490"/>
    </source>
</evidence>
<evidence type="ECO:0000256" key="10">
    <source>
        <dbReference type="SAM" id="MobiDB-lite"/>
    </source>
</evidence>
<evidence type="ECO:0000256" key="8">
    <source>
        <dbReference type="ARBA" id="ARBA00023268"/>
    </source>
</evidence>
<dbReference type="Gene3D" id="3.40.47.10">
    <property type="match status" value="1"/>
</dbReference>
<comment type="subcellular location">
    <subcellularLocation>
        <location evidence="1">Cytoplasm</location>
    </subcellularLocation>
</comment>
<dbReference type="PANTHER" id="PTHR43775">
    <property type="entry name" value="FATTY ACID SYNTHASE"/>
    <property type="match status" value="1"/>
</dbReference>
<dbReference type="InterPro" id="IPR014030">
    <property type="entry name" value="Ketoacyl_synth_N"/>
</dbReference>
<dbReference type="PROSITE" id="PS00012">
    <property type="entry name" value="PHOSPHOPANTETHEINE"/>
    <property type="match status" value="2"/>
</dbReference>
<dbReference type="Gene3D" id="3.40.50.150">
    <property type="entry name" value="Vaccinia Virus protein VP39"/>
    <property type="match status" value="1"/>
</dbReference>
<keyword evidence="6" id="KW-0808">Transferase</keyword>
<feature type="domain" description="Carrier" evidence="11">
    <location>
        <begin position="1"/>
        <end position="75"/>
    </location>
</feature>
<dbReference type="SMART" id="SM00825">
    <property type="entry name" value="PKS_KS"/>
    <property type="match status" value="1"/>
</dbReference>
<comment type="pathway">
    <text evidence="2">Antibiotic biosynthesis.</text>
</comment>
<dbReference type="InterPro" id="IPR014031">
    <property type="entry name" value="Ketoacyl_synth_C"/>
</dbReference>
<keyword evidence="5" id="KW-0597">Phosphoprotein</keyword>
<keyword evidence="9" id="KW-0012">Acyltransferase</keyword>
<evidence type="ECO:0000256" key="9">
    <source>
        <dbReference type="ARBA" id="ARBA00023315"/>
    </source>
</evidence>
<gene>
    <name evidence="13" type="ORF">JK363_28670</name>
</gene>
<keyword evidence="8" id="KW-0511">Multifunctional enzyme</keyword>
<keyword evidence="7" id="KW-0677">Repeat</keyword>